<proteinExistence type="predicted"/>
<organism evidence="1 2">
    <name type="scientific">Enhygromyxa salina</name>
    <dbReference type="NCBI Taxonomy" id="215803"/>
    <lineage>
        <taxon>Bacteria</taxon>
        <taxon>Pseudomonadati</taxon>
        <taxon>Myxococcota</taxon>
        <taxon>Polyangia</taxon>
        <taxon>Nannocystales</taxon>
        <taxon>Nannocystaceae</taxon>
        <taxon>Enhygromyxa</taxon>
    </lineage>
</organism>
<sequence>MWPPSGEKVAEARLVTAWVIAATVRRLEAAVVHLTRGRAKQAPVICWNASNSSALRTFGIVGVDCSGAPHYADVAGTDPEFQNSFGIGPGCAGMTSNGFEAAVPPGRIWTVLETHGPASGQRAWSICDETFGGALAEIGQAIAAEF</sequence>
<protein>
    <submittedName>
        <fullName evidence="1">Uncharacterized protein</fullName>
    </submittedName>
</protein>
<dbReference type="Proteomes" id="UP000238823">
    <property type="component" value="Unassembled WGS sequence"/>
</dbReference>
<evidence type="ECO:0000313" key="1">
    <source>
        <dbReference type="EMBL" id="PRQ06228.1"/>
    </source>
</evidence>
<accession>A0A2S9YMB3</accession>
<comment type="caution">
    <text evidence="1">The sequence shown here is derived from an EMBL/GenBank/DDBJ whole genome shotgun (WGS) entry which is preliminary data.</text>
</comment>
<evidence type="ECO:0000313" key="2">
    <source>
        <dbReference type="Proteomes" id="UP000238823"/>
    </source>
</evidence>
<dbReference type="EMBL" id="PVNL01000079">
    <property type="protein sequence ID" value="PRQ06228.1"/>
    <property type="molecule type" value="Genomic_DNA"/>
</dbReference>
<name>A0A2S9YMB3_9BACT</name>
<gene>
    <name evidence="1" type="ORF">ENSA7_40760</name>
</gene>
<dbReference type="AlphaFoldDB" id="A0A2S9YMB3"/>
<reference evidence="1 2" key="1">
    <citation type="submission" date="2018-03" db="EMBL/GenBank/DDBJ databases">
        <title>Draft Genome Sequences of the Obligatory Marine Myxobacteria Enhygromyxa salina SWB007.</title>
        <authorList>
            <person name="Poehlein A."/>
            <person name="Moghaddam J.A."/>
            <person name="Harms H."/>
            <person name="Alanjari M."/>
            <person name="Koenig G.M."/>
            <person name="Daniel R."/>
            <person name="Schaeberle T.F."/>
        </authorList>
    </citation>
    <scope>NUCLEOTIDE SEQUENCE [LARGE SCALE GENOMIC DNA]</scope>
    <source>
        <strain evidence="1 2">SWB007</strain>
    </source>
</reference>